<dbReference type="Ensembl" id="ENSMGAT00000035939.1">
    <property type="protein sequence ID" value="ENSMGAP00000024480.1"/>
    <property type="gene ID" value="ENSMGAG00000021014.1"/>
</dbReference>
<accession>A0A803XY84</accession>
<reference evidence="1" key="2">
    <citation type="submission" date="2025-08" db="UniProtKB">
        <authorList>
            <consortium name="Ensembl"/>
        </authorList>
    </citation>
    <scope>IDENTIFICATION</scope>
</reference>
<proteinExistence type="predicted"/>
<reference evidence="1" key="3">
    <citation type="submission" date="2025-09" db="UniProtKB">
        <authorList>
            <consortium name="Ensembl"/>
        </authorList>
    </citation>
    <scope>IDENTIFICATION</scope>
</reference>
<reference evidence="1 2" key="1">
    <citation type="journal article" date="2010" name="PLoS Biol.">
        <title>Multi-platform next-generation sequencing of the domestic turkey (Meleagris gallopavo): genome assembly and analysis.</title>
        <authorList>
            <person name="Dalloul R.A."/>
            <person name="Long J.A."/>
            <person name="Zimin A.V."/>
            <person name="Aslam L."/>
            <person name="Beal K."/>
            <person name="Blomberg L.A."/>
            <person name="Bouffard P."/>
            <person name="Burt D.W."/>
            <person name="Crasta O."/>
            <person name="Crooijmans R.P."/>
            <person name="Cooper K."/>
            <person name="Coulombe R.A."/>
            <person name="De S."/>
            <person name="Delany M.E."/>
            <person name="Dodgson J.B."/>
            <person name="Dong J.J."/>
            <person name="Evans C."/>
            <person name="Frederickson K.M."/>
            <person name="Flicek P."/>
            <person name="Florea L."/>
            <person name="Folkerts O."/>
            <person name="Groenen M.A."/>
            <person name="Harkins T.T."/>
            <person name="Herrero J."/>
            <person name="Hoffmann S."/>
            <person name="Megens H.J."/>
            <person name="Jiang A."/>
            <person name="de Jong P."/>
            <person name="Kaiser P."/>
            <person name="Kim H."/>
            <person name="Kim K.W."/>
            <person name="Kim S."/>
            <person name="Langenberger D."/>
            <person name="Lee M.K."/>
            <person name="Lee T."/>
            <person name="Mane S."/>
            <person name="Marcais G."/>
            <person name="Marz M."/>
            <person name="McElroy A.P."/>
            <person name="Modise T."/>
            <person name="Nefedov M."/>
            <person name="Notredame C."/>
            <person name="Paton I.R."/>
            <person name="Payne W.S."/>
            <person name="Pertea G."/>
            <person name="Prickett D."/>
            <person name="Puiu D."/>
            <person name="Qioa D."/>
            <person name="Raineri E."/>
            <person name="Ruffier M."/>
            <person name="Salzberg S.L."/>
            <person name="Schatz M.C."/>
            <person name="Scheuring C."/>
            <person name="Schmidt C.J."/>
            <person name="Schroeder S."/>
            <person name="Searle S.M."/>
            <person name="Smith E.J."/>
            <person name="Smith J."/>
            <person name="Sonstegard T.S."/>
            <person name="Stadler P.F."/>
            <person name="Tafer H."/>
            <person name="Tu Z.J."/>
            <person name="Van Tassell C.P."/>
            <person name="Vilella A.J."/>
            <person name="Williams K.P."/>
            <person name="Yorke J.A."/>
            <person name="Zhang L."/>
            <person name="Zhang H.B."/>
            <person name="Zhang X."/>
            <person name="Zhang Y."/>
            <person name="Reed K.M."/>
        </authorList>
    </citation>
    <scope>NUCLEOTIDE SEQUENCE [LARGE SCALE GENOMIC DNA]</scope>
</reference>
<evidence type="ECO:0000313" key="1">
    <source>
        <dbReference type="Ensembl" id="ENSMGAP00000024480.1"/>
    </source>
</evidence>
<evidence type="ECO:0000313" key="2">
    <source>
        <dbReference type="Proteomes" id="UP000001645"/>
    </source>
</evidence>
<dbReference type="Proteomes" id="UP000001645">
    <property type="component" value="Chromosome 3"/>
</dbReference>
<name>A0A803XY84_MELGA</name>
<sequence>MKKNSPTRRKSSHTETWNTRLKGFQESFQVFSLVSQLLTEVIFQVLCSYSFLASTLSTILHFSCKKDSLSSITRQLHKSNQMFLLGLRAQFS</sequence>
<dbReference type="AlphaFoldDB" id="A0A803XY84"/>
<dbReference type="InParanoid" id="A0A803XY84"/>
<organism evidence="1 2">
    <name type="scientific">Meleagris gallopavo</name>
    <name type="common">Wild turkey</name>
    <dbReference type="NCBI Taxonomy" id="9103"/>
    <lineage>
        <taxon>Eukaryota</taxon>
        <taxon>Metazoa</taxon>
        <taxon>Chordata</taxon>
        <taxon>Craniata</taxon>
        <taxon>Vertebrata</taxon>
        <taxon>Euteleostomi</taxon>
        <taxon>Archelosauria</taxon>
        <taxon>Archosauria</taxon>
        <taxon>Dinosauria</taxon>
        <taxon>Saurischia</taxon>
        <taxon>Theropoda</taxon>
        <taxon>Coelurosauria</taxon>
        <taxon>Aves</taxon>
        <taxon>Neognathae</taxon>
        <taxon>Galloanserae</taxon>
        <taxon>Galliformes</taxon>
        <taxon>Phasianidae</taxon>
        <taxon>Meleagridinae</taxon>
        <taxon>Meleagris</taxon>
    </lineage>
</organism>
<keyword evidence="2" id="KW-1185">Reference proteome</keyword>
<protein>
    <submittedName>
        <fullName evidence="1">Uncharacterized protein</fullName>
    </submittedName>
</protein>